<proteinExistence type="predicted"/>
<sequence>MKNAVSALLSGVVQIIHTLFLSAGNAVAQIVITIIAIQTVKINAVLNTHAIINHVRKEIGV</sequence>
<accession>A0A481YRV1</accession>
<evidence type="ECO:0000313" key="1">
    <source>
        <dbReference type="EMBL" id="QBK85657.1"/>
    </source>
</evidence>
<organism evidence="1">
    <name type="scientific">Marseillevirus LCMAC101</name>
    <dbReference type="NCBI Taxonomy" id="2506602"/>
    <lineage>
        <taxon>Viruses</taxon>
        <taxon>Varidnaviria</taxon>
        <taxon>Bamfordvirae</taxon>
        <taxon>Nucleocytoviricota</taxon>
        <taxon>Megaviricetes</taxon>
        <taxon>Pimascovirales</taxon>
        <taxon>Pimascovirales incertae sedis</taxon>
        <taxon>Marseilleviridae</taxon>
    </lineage>
</organism>
<dbReference type="EMBL" id="MK500327">
    <property type="protein sequence ID" value="QBK85657.1"/>
    <property type="molecule type" value="Genomic_DNA"/>
</dbReference>
<reference evidence="1" key="1">
    <citation type="journal article" date="2019" name="MBio">
        <title>Virus Genomes from Deep Sea Sediments Expand the Ocean Megavirome and Support Independent Origins of Viral Gigantism.</title>
        <authorList>
            <person name="Backstrom D."/>
            <person name="Yutin N."/>
            <person name="Jorgensen S.L."/>
            <person name="Dharamshi J."/>
            <person name="Homa F."/>
            <person name="Zaremba-Niedwiedzka K."/>
            <person name="Spang A."/>
            <person name="Wolf Y.I."/>
            <person name="Koonin E.V."/>
            <person name="Ettema T.J."/>
        </authorList>
    </citation>
    <scope>NUCLEOTIDE SEQUENCE</scope>
</reference>
<name>A0A481YRV1_9VIRU</name>
<protein>
    <submittedName>
        <fullName evidence="1">Uncharacterized protein</fullName>
    </submittedName>
</protein>
<gene>
    <name evidence="1" type="ORF">LCMAC101_02520</name>
</gene>